<dbReference type="Proteomes" id="UP000429980">
    <property type="component" value="Unassembled WGS sequence"/>
</dbReference>
<evidence type="ECO:0000313" key="4">
    <source>
        <dbReference type="Proteomes" id="UP000429980"/>
    </source>
</evidence>
<dbReference type="AlphaFoldDB" id="A0A6I7TJT8"/>
<sequence>MKKEKNFNFYFLAVDLMLTKSRSARILYEYISGRRKHNEREQ</sequence>
<name>A0A6I7TJT8_9BACI</name>
<protein>
    <submittedName>
        <fullName evidence="1">Uncharacterized protein</fullName>
    </submittedName>
</protein>
<dbReference type="EMBL" id="NILF01000056">
    <property type="protein sequence ID" value="TWL35834.1"/>
    <property type="molecule type" value="Genomic_DNA"/>
</dbReference>
<dbReference type="Proteomes" id="UP000185604">
    <property type="component" value="Unassembled WGS sequence"/>
</dbReference>
<accession>A0A6I7TJT8</accession>
<proteinExistence type="predicted"/>
<reference evidence="1 3" key="1">
    <citation type="journal article" date="2016" name="Front. Microbiol.">
        <title>High-Level Heat Resistance of Spores of Bacillus amyloliquefaciens and Bacillus licheniformis Results from the Presence of a spoVA Operon in a Tn1546 Transposon.</title>
        <authorList>
            <person name="Berendsen E.M."/>
            <person name="Koning R.A."/>
            <person name="Boekhorst J."/>
            <person name="de Jong A."/>
            <person name="Kuipers O.P."/>
            <person name="Wells-Bennik M.H."/>
        </authorList>
    </citation>
    <scope>NUCLEOTIDE SEQUENCE [LARGE SCALE GENOMIC DNA]</scope>
    <source>
        <strain evidence="1 3">B4121</strain>
    </source>
</reference>
<evidence type="ECO:0000313" key="1">
    <source>
        <dbReference type="EMBL" id="OLF98713.1"/>
    </source>
</evidence>
<evidence type="ECO:0000313" key="2">
    <source>
        <dbReference type="EMBL" id="TWL35834.1"/>
    </source>
</evidence>
<gene>
    <name evidence="1" type="ORF">B4121_0240</name>
    <name evidence="2" type="ORF">CHCC15381_1768</name>
</gene>
<reference evidence="2 4" key="2">
    <citation type="submission" date="2019-06" db="EMBL/GenBank/DDBJ databases">
        <title>Genome sequence analysis of &gt;100 Bacillus licheniformis strains suggests intrinsic resistance to this species.</title>
        <authorList>
            <person name="Wels M."/>
            <person name="Siezen R.J."/>
            <person name="Johansen E."/>
            <person name="Stuer-Lauridsen B."/>
            <person name="Bjerre K."/>
            <person name="Nielsen B.K.K."/>
        </authorList>
    </citation>
    <scope>NUCLEOTIDE SEQUENCE [LARGE SCALE GENOMIC DNA]</scope>
    <source>
        <strain evidence="2 4">BAC-15381</strain>
    </source>
</reference>
<organism evidence="1 3">
    <name type="scientific">Bacillus paralicheniformis</name>
    <dbReference type="NCBI Taxonomy" id="1648923"/>
    <lineage>
        <taxon>Bacteria</taxon>
        <taxon>Bacillati</taxon>
        <taxon>Bacillota</taxon>
        <taxon>Bacilli</taxon>
        <taxon>Bacillales</taxon>
        <taxon>Bacillaceae</taxon>
        <taxon>Bacillus</taxon>
    </lineage>
</organism>
<keyword evidence="4" id="KW-1185">Reference proteome</keyword>
<comment type="caution">
    <text evidence="1">The sequence shown here is derived from an EMBL/GenBank/DDBJ whole genome shotgun (WGS) entry which is preliminary data.</text>
</comment>
<evidence type="ECO:0000313" key="3">
    <source>
        <dbReference type="Proteomes" id="UP000185604"/>
    </source>
</evidence>
<dbReference type="EMBL" id="LKPO01000001">
    <property type="protein sequence ID" value="OLF98713.1"/>
    <property type="molecule type" value="Genomic_DNA"/>
</dbReference>